<feature type="domain" description="N-acetyltransferase" evidence="1">
    <location>
        <begin position="33"/>
        <end position="183"/>
    </location>
</feature>
<evidence type="ECO:0000313" key="2">
    <source>
        <dbReference type="EMBL" id="MFD2661855.1"/>
    </source>
</evidence>
<organism evidence="2 3">
    <name type="scientific">Paenibacillus thailandensis</name>
    <dbReference type="NCBI Taxonomy" id="393250"/>
    <lineage>
        <taxon>Bacteria</taxon>
        <taxon>Bacillati</taxon>
        <taxon>Bacillota</taxon>
        <taxon>Bacilli</taxon>
        <taxon>Bacillales</taxon>
        <taxon>Paenibacillaceae</taxon>
        <taxon>Paenibacillus</taxon>
    </lineage>
</organism>
<keyword evidence="2" id="KW-0012">Acyltransferase</keyword>
<dbReference type="Gene3D" id="3.40.630.30">
    <property type="match status" value="1"/>
</dbReference>
<dbReference type="EC" id="2.3.-.-" evidence="2"/>
<keyword evidence="3" id="KW-1185">Reference proteome</keyword>
<dbReference type="PANTHER" id="PTHR43441">
    <property type="entry name" value="RIBOSOMAL-PROTEIN-SERINE ACETYLTRANSFERASE"/>
    <property type="match status" value="1"/>
</dbReference>
<dbReference type="EMBL" id="JBHUMY010000018">
    <property type="protein sequence ID" value="MFD2661855.1"/>
    <property type="molecule type" value="Genomic_DNA"/>
</dbReference>
<gene>
    <name evidence="2" type="ORF">ACFSW5_16495</name>
</gene>
<dbReference type="SUPFAM" id="SSF55729">
    <property type="entry name" value="Acyl-CoA N-acyltransferases (Nat)"/>
    <property type="match status" value="1"/>
</dbReference>
<dbReference type="PANTHER" id="PTHR43441:SF3">
    <property type="entry name" value="ACETYLTRANSFERASE"/>
    <property type="match status" value="1"/>
</dbReference>
<dbReference type="InterPro" id="IPR000182">
    <property type="entry name" value="GNAT_dom"/>
</dbReference>
<dbReference type="Pfam" id="PF13302">
    <property type="entry name" value="Acetyltransf_3"/>
    <property type="match status" value="1"/>
</dbReference>
<dbReference type="InterPro" id="IPR016181">
    <property type="entry name" value="Acyl_CoA_acyltransferase"/>
</dbReference>
<dbReference type="InterPro" id="IPR051908">
    <property type="entry name" value="Ribosomal_N-acetyltransferase"/>
</dbReference>
<dbReference type="GO" id="GO:0016746">
    <property type="term" value="F:acyltransferase activity"/>
    <property type="evidence" value="ECO:0007669"/>
    <property type="project" value="UniProtKB-KW"/>
</dbReference>
<reference evidence="3" key="1">
    <citation type="journal article" date="2019" name="Int. J. Syst. Evol. Microbiol.">
        <title>The Global Catalogue of Microorganisms (GCM) 10K type strain sequencing project: providing services to taxonomists for standard genome sequencing and annotation.</title>
        <authorList>
            <consortium name="The Broad Institute Genomics Platform"/>
            <consortium name="The Broad Institute Genome Sequencing Center for Infectious Disease"/>
            <person name="Wu L."/>
            <person name="Ma J."/>
        </authorList>
    </citation>
    <scope>NUCLEOTIDE SEQUENCE [LARGE SCALE GENOMIC DNA]</scope>
    <source>
        <strain evidence="3">TISTR 1827</strain>
    </source>
</reference>
<sequence length="194" mass="22000">MATPSIDPLLLAFPESLESERLLIRAPLWGDGPAVNEAVAESIEQLQPWMPWAQRVPTVEQSELDMRRSRLLFLERKDLRLVLVHKETGRIAGSSGLHRIDWQSRSFEIGYWIRTSFAGQGYMTEAVHAITSFAIRELEANRVEIRCDSRNVRSARVAERAGFVLEGILRKKSCAVDGSLRDTMVFSKVRGSEF</sequence>
<name>A0ABW5R0C6_9BACL</name>
<dbReference type="Proteomes" id="UP001597493">
    <property type="component" value="Unassembled WGS sequence"/>
</dbReference>
<evidence type="ECO:0000259" key="1">
    <source>
        <dbReference type="PROSITE" id="PS51186"/>
    </source>
</evidence>
<comment type="caution">
    <text evidence="2">The sequence shown here is derived from an EMBL/GenBank/DDBJ whole genome shotgun (WGS) entry which is preliminary data.</text>
</comment>
<proteinExistence type="predicted"/>
<evidence type="ECO:0000313" key="3">
    <source>
        <dbReference type="Proteomes" id="UP001597493"/>
    </source>
</evidence>
<protein>
    <submittedName>
        <fullName evidence="2">GNAT family N-acetyltransferase</fullName>
        <ecNumber evidence="2">2.3.-.-</ecNumber>
    </submittedName>
</protein>
<dbReference type="RefSeq" id="WP_379275300.1">
    <property type="nucleotide sequence ID" value="NZ_JBHUGT010000023.1"/>
</dbReference>
<dbReference type="PROSITE" id="PS51186">
    <property type="entry name" value="GNAT"/>
    <property type="match status" value="1"/>
</dbReference>
<accession>A0ABW5R0C6</accession>
<keyword evidence="2" id="KW-0808">Transferase</keyword>